<dbReference type="SUPFAM" id="SSF53756">
    <property type="entry name" value="UDP-Glycosyltransferase/glycogen phosphorylase"/>
    <property type="match status" value="1"/>
</dbReference>
<comment type="caution">
    <text evidence="1">The sequence shown here is derived from an EMBL/GenBank/DDBJ whole genome shotgun (WGS) entry which is preliminary data.</text>
</comment>
<evidence type="ECO:0000313" key="1">
    <source>
        <dbReference type="EMBL" id="MFJ5446112.1"/>
    </source>
</evidence>
<evidence type="ECO:0000313" key="2">
    <source>
        <dbReference type="Proteomes" id="UP001617669"/>
    </source>
</evidence>
<gene>
    <name evidence="1" type="ORF">ACIKP9_07720</name>
</gene>
<reference evidence="1 2" key="1">
    <citation type="submission" date="2024-11" db="EMBL/GenBank/DDBJ databases">
        <authorList>
            <person name="Kaparullina E.N."/>
            <person name="Delegan Y.A."/>
            <person name="Doronina N.V."/>
        </authorList>
    </citation>
    <scope>NUCLEOTIDE SEQUENCE [LARGE SCALE GENOMIC DNA]</scope>
    <source>
        <strain evidence="1 2">7sh_L</strain>
    </source>
</reference>
<sequence>MMAVSRRQRLLVYISGHGFGHVAQIAPVLNQLAQEYTQLDLVVASAVSEAFLRSRIHVPFSYVQRQADFGMLMRSALEVDVAASVTAYLDFHANWQARVADEAAWIAAQHADAVFCNVAYLPLAAASILGLPSLAMCSLNWADILLHYADVPALNHVQRQIRQAYESARGFLRITPAMQMPWLACHAVGPVADMAQSQRAVILDRLDVQGGVSTKLVLVGMGGINTQINPARFPCLPDVHWLLPQAWMQGVERADFHAQEPLQLHFSSLLASSDLVLTKPGYGTFVEAACHGVPVLYVPRDGWPEQECLITWLQQHGCCQQVAENQLSSGDFASEMLSMLDAPKPAPVQPQGNQQAACWIAGQLGWDMKNS</sequence>
<dbReference type="InterPro" id="IPR053205">
    <property type="entry name" value="GHMP_kinase_L-arabinokinase"/>
</dbReference>
<dbReference type="Gene3D" id="3.40.50.2000">
    <property type="entry name" value="Glycogen Phosphorylase B"/>
    <property type="match status" value="1"/>
</dbReference>
<dbReference type="PANTHER" id="PTHR38134:SF2">
    <property type="entry name" value="GALACTOKINASE"/>
    <property type="match status" value="1"/>
</dbReference>
<dbReference type="EMBL" id="JBIWXY010000001">
    <property type="protein sequence ID" value="MFJ5446112.1"/>
    <property type="molecule type" value="Genomic_DNA"/>
</dbReference>
<accession>A0ABW8GM17</accession>
<proteinExistence type="predicted"/>
<evidence type="ECO:0008006" key="3">
    <source>
        <dbReference type="Google" id="ProtNLM"/>
    </source>
</evidence>
<dbReference type="PANTHER" id="PTHR38134">
    <property type="entry name" value="SLR1395 PROTEIN"/>
    <property type="match status" value="1"/>
</dbReference>
<dbReference type="RefSeq" id="WP_400881196.1">
    <property type="nucleotide sequence ID" value="NZ_JBIWXY010000001.1"/>
</dbReference>
<protein>
    <recommendedName>
        <fullName evidence="3">Glycosyl transferase family 28 C-terminal domain-containing protein</fullName>
    </recommendedName>
</protein>
<dbReference type="Proteomes" id="UP001617669">
    <property type="component" value="Unassembled WGS sequence"/>
</dbReference>
<keyword evidence="2" id="KW-1185">Reference proteome</keyword>
<organism evidence="1 2">
    <name type="scientific">Methylobacillus methanolivorans</name>
    <dbReference type="NCBI Taxonomy" id="1848927"/>
    <lineage>
        <taxon>Bacteria</taxon>
        <taxon>Pseudomonadati</taxon>
        <taxon>Pseudomonadota</taxon>
        <taxon>Betaproteobacteria</taxon>
        <taxon>Nitrosomonadales</taxon>
        <taxon>Methylophilaceae</taxon>
        <taxon>Methylobacillus</taxon>
    </lineage>
</organism>
<name>A0ABW8GM17_9PROT</name>